<dbReference type="EMBL" id="CAJNDS010002714">
    <property type="protein sequence ID" value="CAE7571291.1"/>
    <property type="molecule type" value="Genomic_DNA"/>
</dbReference>
<feature type="domain" description="Prolyl 4-hydroxylase alpha subunit Fe(2+) 2OG dioxygenase" evidence="2">
    <location>
        <begin position="200"/>
        <end position="336"/>
    </location>
</feature>
<accession>A0A812UN17</accession>
<dbReference type="GO" id="GO:0031418">
    <property type="term" value="F:L-ascorbic acid binding"/>
    <property type="evidence" value="ECO:0007669"/>
    <property type="project" value="UniProtKB-KW"/>
</dbReference>
<dbReference type="Proteomes" id="UP000604046">
    <property type="component" value="Unassembled WGS sequence"/>
</dbReference>
<evidence type="ECO:0000313" key="3">
    <source>
        <dbReference type="EMBL" id="CAE7571291.1"/>
    </source>
</evidence>
<keyword evidence="4" id="KW-1185">Reference proteome</keyword>
<protein>
    <recommendedName>
        <fullName evidence="2">Prolyl 4-hydroxylase alpha subunit Fe(2+) 2OG dioxygenase domain-containing protein</fullName>
    </recommendedName>
</protein>
<dbReference type="GO" id="GO:0008198">
    <property type="term" value="F:ferrous iron binding"/>
    <property type="evidence" value="ECO:0007669"/>
    <property type="project" value="TreeGrafter"/>
</dbReference>
<reference evidence="3" key="1">
    <citation type="submission" date="2021-02" db="EMBL/GenBank/DDBJ databases">
        <authorList>
            <person name="Dougan E. K."/>
            <person name="Rhodes N."/>
            <person name="Thang M."/>
            <person name="Chan C."/>
        </authorList>
    </citation>
    <scope>NUCLEOTIDE SEQUENCE</scope>
</reference>
<proteinExistence type="predicted"/>
<dbReference type="OrthoDB" id="422001at2759"/>
<dbReference type="PANTHER" id="PTHR12907:SF26">
    <property type="entry name" value="HIF PROLYL HYDROXYLASE, ISOFORM C"/>
    <property type="match status" value="1"/>
</dbReference>
<comment type="caution">
    <text evidence="3">The sequence shown here is derived from an EMBL/GenBank/DDBJ whole genome shotgun (WGS) entry which is preliminary data.</text>
</comment>
<evidence type="ECO:0000256" key="1">
    <source>
        <dbReference type="ARBA" id="ARBA00022896"/>
    </source>
</evidence>
<dbReference type="GO" id="GO:0031543">
    <property type="term" value="F:peptidyl-proline dioxygenase activity"/>
    <property type="evidence" value="ECO:0007669"/>
    <property type="project" value="TreeGrafter"/>
</dbReference>
<keyword evidence="1" id="KW-0847">Vitamin C</keyword>
<organism evidence="3 4">
    <name type="scientific">Symbiodinium natans</name>
    <dbReference type="NCBI Taxonomy" id="878477"/>
    <lineage>
        <taxon>Eukaryota</taxon>
        <taxon>Sar</taxon>
        <taxon>Alveolata</taxon>
        <taxon>Dinophyceae</taxon>
        <taxon>Suessiales</taxon>
        <taxon>Symbiodiniaceae</taxon>
        <taxon>Symbiodinium</taxon>
    </lineage>
</organism>
<evidence type="ECO:0000313" key="4">
    <source>
        <dbReference type="Proteomes" id="UP000604046"/>
    </source>
</evidence>
<sequence length="341" mass="37941">MAAAEATAAEAVEVEGVQCSLTEHGELVMLLPGDSLRPGPVVGRRKPDGGVVFNGMDDWLWELYEGHRPRPGSLPSSFDASAAVEALDDGAPYVWDNFATLEEIKEANRALEDMFQRRELTRGSSLWVDECAEGGHARNRRALEGQRRDDACGFWDVQGGEPAPPAPILRLFKRLEAAAARLREEQGWPLLCSRLGMGAVYDGQGACYEQHRDNEWQLHLRPKTPRGLEPADAAEAKRRRLDDTVAKGAWMNFRELTMLAYVNLPEDFGDHEAGRRLGGRLRCYVATKRGDLTGSTARELKELAPCGGRAVIFRSKELLHEVLPSFGRRYCLTFWVCTPHA</sequence>
<dbReference type="InterPro" id="IPR051559">
    <property type="entry name" value="HIF_prolyl_hydroxylases"/>
</dbReference>
<name>A0A812UN17_9DINO</name>
<gene>
    <name evidence="3" type="ORF">SNAT2548_LOCUS32537</name>
</gene>
<dbReference type="InterPro" id="IPR044862">
    <property type="entry name" value="Pro_4_hyd_alph_FE2OG_OXY"/>
</dbReference>
<dbReference type="GO" id="GO:0071456">
    <property type="term" value="P:cellular response to hypoxia"/>
    <property type="evidence" value="ECO:0007669"/>
    <property type="project" value="TreeGrafter"/>
</dbReference>
<evidence type="ECO:0000259" key="2">
    <source>
        <dbReference type="Pfam" id="PF13640"/>
    </source>
</evidence>
<dbReference type="PANTHER" id="PTHR12907">
    <property type="entry name" value="EGL NINE HOMOLOG-RELATED"/>
    <property type="match status" value="1"/>
</dbReference>
<dbReference type="Pfam" id="PF13640">
    <property type="entry name" value="2OG-FeII_Oxy_3"/>
    <property type="match status" value="1"/>
</dbReference>
<dbReference type="AlphaFoldDB" id="A0A812UN17"/>
<dbReference type="Gene3D" id="2.60.120.620">
    <property type="entry name" value="q2cbj1_9rhob like domain"/>
    <property type="match status" value="1"/>
</dbReference>